<dbReference type="Pfam" id="PF00561">
    <property type="entry name" value="Abhydrolase_1"/>
    <property type="match status" value="1"/>
</dbReference>
<evidence type="ECO:0000313" key="2">
    <source>
        <dbReference type="EMBL" id="KAL0579607.1"/>
    </source>
</evidence>
<dbReference type="InterPro" id="IPR000073">
    <property type="entry name" value="AB_hydrolase_1"/>
</dbReference>
<dbReference type="PANTHER" id="PTHR43722:SF1">
    <property type="entry name" value="PROLINE IMINOPEPTIDASE"/>
    <property type="match status" value="1"/>
</dbReference>
<name>A0ABR3FVR3_9AGAR</name>
<dbReference type="InterPro" id="IPR029058">
    <property type="entry name" value="AB_hydrolase_fold"/>
</dbReference>
<dbReference type="Gene3D" id="3.40.50.1820">
    <property type="entry name" value="alpha/beta hydrolase"/>
    <property type="match status" value="1"/>
</dbReference>
<dbReference type="PANTHER" id="PTHR43722">
    <property type="entry name" value="PROLINE IMINOPEPTIDASE"/>
    <property type="match status" value="1"/>
</dbReference>
<proteinExistence type="predicted"/>
<dbReference type="Proteomes" id="UP001465976">
    <property type="component" value="Unassembled WGS sequence"/>
</dbReference>
<evidence type="ECO:0000313" key="3">
    <source>
        <dbReference type="Proteomes" id="UP001465976"/>
    </source>
</evidence>
<reference evidence="2 3" key="1">
    <citation type="submission" date="2024-02" db="EMBL/GenBank/DDBJ databases">
        <title>A draft genome for the cacao thread blight pathogen Marasmius crinis-equi.</title>
        <authorList>
            <person name="Cohen S.P."/>
            <person name="Baruah I.K."/>
            <person name="Amoako-Attah I."/>
            <person name="Bukari Y."/>
            <person name="Meinhardt L.W."/>
            <person name="Bailey B.A."/>
        </authorList>
    </citation>
    <scope>NUCLEOTIDE SEQUENCE [LARGE SCALE GENOMIC DNA]</scope>
    <source>
        <strain evidence="2 3">GH-76</strain>
    </source>
</reference>
<gene>
    <name evidence="2" type="ORF">V5O48_002379</name>
</gene>
<evidence type="ECO:0000259" key="1">
    <source>
        <dbReference type="Pfam" id="PF00561"/>
    </source>
</evidence>
<keyword evidence="3" id="KW-1185">Reference proteome</keyword>
<organism evidence="2 3">
    <name type="scientific">Marasmius crinis-equi</name>
    <dbReference type="NCBI Taxonomy" id="585013"/>
    <lineage>
        <taxon>Eukaryota</taxon>
        <taxon>Fungi</taxon>
        <taxon>Dikarya</taxon>
        <taxon>Basidiomycota</taxon>
        <taxon>Agaricomycotina</taxon>
        <taxon>Agaricomycetes</taxon>
        <taxon>Agaricomycetidae</taxon>
        <taxon>Agaricales</taxon>
        <taxon>Marasmiineae</taxon>
        <taxon>Marasmiaceae</taxon>
        <taxon>Marasmius</taxon>
    </lineage>
</organism>
<dbReference type="EMBL" id="JBAHYK010000053">
    <property type="protein sequence ID" value="KAL0579607.1"/>
    <property type="molecule type" value="Genomic_DNA"/>
</dbReference>
<dbReference type="InterPro" id="IPR005944">
    <property type="entry name" value="Pro_iminopeptidase"/>
</dbReference>
<sequence>MYPPIEPYQTGKLKVSSIHTLQYAIVYNPLGSARKWQIDPVIISSATFKSNIQPYIPPRHGSIEENTTWDLVKDIETLREELKVDKWHVFGGSWGSALALAYAQSLTKFLGYPGTSRSREDPDYTRKRLRITGDRGVAYSPGSLVCGFN</sequence>
<comment type="caution">
    <text evidence="2">The sequence shown here is derived from an EMBL/GenBank/DDBJ whole genome shotgun (WGS) entry which is preliminary data.</text>
</comment>
<protein>
    <recommendedName>
        <fullName evidence="1">AB hydrolase-1 domain-containing protein</fullName>
    </recommendedName>
</protein>
<feature type="domain" description="AB hydrolase-1" evidence="1">
    <location>
        <begin position="63"/>
        <end position="104"/>
    </location>
</feature>
<dbReference type="SUPFAM" id="SSF53474">
    <property type="entry name" value="alpha/beta-Hydrolases"/>
    <property type="match status" value="1"/>
</dbReference>
<accession>A0ABR3FVR3</accession>